<feature type="region of interest" description="Disordered" evidence="1">
    <location>
        <begin position="103"/>
        <end position="142"/>
    </location>
</feature>
<feature type="compositionally biased region" description="Acidic residues" evidence="1">
    <location>
        <begin position="180"/>
        <end position="190"/>
    </location>
</feature>
<name>A0ABQ5BYS4_9ASTR</name>
<proteinExistence type="predicted"/>
<evidence type="ECO:0000313" key="2">
    <source>
        <dbReference type="EMBL" id="GJT19901.1"/>
    </source>
</evidence>
<gene>
    <name evidence="2" type="ORF">Tco_0878607</name>
</gene>
<feature type="compositionally biased region" description="Polar residues" evidence="1">
    <location>
        <begin position="193"/>
        <end position="202"/>
    </location>
</feature>
<comment type="caution">
    <text evidence="2">The sequence shown here is derived from an EMBL/GenBank/DDBJ whole genome shotgun (WGS) entry which is preliminary data.</text>
</comment>
<reference evidence="2" key="1">
    <citation type="journal article" date="2022" name="Int. J. Mol. Sci.">
        <title>Draft Genome of Tanacetum Coccineum: Genomic Comparison of Closely Related Tanacetum-Family Plants.</title>
        <authorList>
            <person name="Yamashiro T."/>
            <person name="Shiraishi A."/>
            <person name="Nakayama K."/>
            <person name="Satake H."/>
        </authorList>
    </citation>
    <scope>NUCLEOTIDE SEQUENCE</scope>
</reference>
<dbReference type="EMBL" id="BQNB010013756">
    <property type="protein sequence ID" value="GJT19901.1"/>
    <property type="molecule type" value="Genomic_DNA"/>
</dbReference>
<feature type="region of interest" description="Disordered" evidence="1">
    <location>
        <begin position="175"/>
        <end position="233"/>
    </location>
</feature>
<feature type="compositionally biased region" description="Basic and acidic residues" evidence="1">
    <location>
        <begin position="205"/>
        <end position="216"/>
    </location>
</feature>
<evidence type="ECO:0000256" key="1">
    <source>
        <dbReference type="SAM" id="MobiDB-lite"/>
    </source>
</evidence>
<organism evidence="2 3">
    <name type="scientific">Tanacetum coccineum</name>
    <dbReference type="NCBI Taxonomy" id="301880"/>
    <lineage>
        <taxon>Eukaryota</taxon>
        <taxon>Viridiplantae</taxon>
        <taxon>Streptophyta</taxon>
        <taxon>Embryophyta</taxon>
        <taxon>Tracheophyta</taxon>
        <taxon>Spermatophyta</taxon>
        <taxon>Magnoliopsida</taxon>
        <taxon>eudicotyledons</taxon>
        <taxon>Gunneridae</taxon>
        <taxon>Pentapetalae</taxon>
        <taxon>asterids</taxon>
        <taxon>campanulids</taxon>
        <taxon>Asterales</taxon>
        <taxon>Asteraceae</taxon>
        <taxon>Asteroideae</taxon>
        <taxon>Anthemideae</taxon>
        <taxon>Anthemidinae</taxon>
        <taxon>Tanacetum</taxon>
    </lineage>
</organism>
<feature type="compositionally biased region" description="Low complexity" evidence="1">
    <location>
        <begin position="103"/>
        <end position="112"/>
    </location>
</feature>
<accession>A0ABQ5BYS4</accession>
<feature type="compositionally biased region" description="Low complexity" evidence="1">
    <location>
        <begin position="127"/>
        <end position="139"/>
    </location>
</feature>
<keyword evidence="3" id="KW-1185">Reference proteome</keyword>
<dbReference type="Proteomes" id="UP001151760">
    <property type="component" value="Unassembled WGS sequence"/>
</dbReference>
<protein>
    <submittedName>
        <fullName evidence="2">Uncharacterized protein</fullName>
    </submittedName>
</protein>
<reference evidence="2" key="2">
    <citation type="submission" date="2022-01" db="EMBL/GenBank/DDBJ databases">
        <authorList>
            <person name="Yamashiro T."/>
            <person name="Shiraishi A."/>
            <person name="Satake H."/>
            <person name="Nakayama K."/>
        </authorList>
    </citation>
    <scope>NUCLEOTIDE SEQUENCE</scope>
</reference>
<sequence length="233" mass="25955">MLILKSNPGDPTTPGLRLNSHKNITEAHALKSPYKMKAGLKLCRKKCLQFKLATRSKQLVELPISLERGLISMAVAKSRQNWLPQTTEAVIPLLPAMLTIDAGQSQPSAAPTPSQPVPTPTPSHVQITTPPITSTPPSTQRKSLTQLVTTNNLHHLILQLIKKIKKLENKLRQKRKREETEDEEDAEGQDQDIPSQTDQGNKFATPEKSKDSRRAQAEQIRPSYLRCIATKLN</sequence>
<evidence type="ECO:0000313" key="3">
    <source>
        <dbReference type="Proteomes" id="UP001151760"/>
    </source>
</evidence>